<sequence length="212" mass="24493">MDNLKQVIDQKNLESVESKGVVFHQDNARPHASLPPPPAEVIEAWLGLGIAFIRTKSDPRRYSQRKHRAETAADYHYLQLTATKNKTALPTHLRSFLLAATGRLVSISTVRRRLHRRRVSCIQDFHQFAYPSYFATFIKGLIEHAHISFGVEVMDVFSDESRFCLLRDSRRLLVCRELETIYYTSYNHERDRFGESSPCVWEGISLSDLIDI</sequence>
<accession>A0A4Y2B0J4</accession>
<name>A0A4Y2B0J4_ARAVE</name>
<reference evidence="1 2" key="1">
    <citation type="journal article" date="2019" name="Sci. Rep.">
        <title>Orb-weaving spider Araneus ventricosus genome elucidates the spidroin gene catalogue.</title>
        <authorList>
            <person name="Kono N."/>
            <person name="Nakamura H."/>
            <person name="Ohtoshi R."/>
            <person name="Moran D.A.P."/>
            <person name="Shinohara A."/>
            <person name="Yoshida Y."/>
            <person name="Fujiwara M."/>
            <person name="Mori M."/>
            <person name="Tomita M."/>
            <person name="Arakawa K."/>
        </authorList>
    </citation>
    <scope>NUCLEOTIDE SEQUENCE [LARGE SCALE GENOMIC DNA]</scope>
</reference>
<dbReference type="EMBL" id="BGPR01000045">
    <property type="protein sequence ID" value="GBL85851.1"/>
    <property type="molecule type" value="Genomic_DNA"/>
</dbReference>
<gene>
    <name evidence="1" type="ORF">AVEN_63181_1</name>
</gene>
<comment type="caution">
    <text evidence="1">The sequence shown here is derived from an EMBL/GenBank/DDBJ whole genome shotgun (WGS) entry which is preliminary data.</text>
</comment>
<evidence type="ECO:0000313" key="1">
    <source>
        <dbReference type="EMBL" id="GBL85851.1"/>
    </source>
</evidence>
<keyword evidence="2" id="KW-1185">Reference proteome</keyword>
<evidence type="ECO:0000313" key="2">
    <source>
        <dbReference type="Proteomes" id="UP000499080"/>
    </source>
</evidence>
<dbReference type="Proteomes" id="UP000499080">
    <property type="component" value="Unassembled WGS sequence"/>
</dbReference>
<organism evidence="1 2">
    <name type="scientific">Araneus ventricosus</name>
    <name type="common">Orbweaver spider</name>
    <name type="synonym">Epeira ventricosa</name>
    <dbReference type="NCBI Taxonomy" id="182803"/>
    <lineage>
        <taxon>Eukaryota</taxon>
        <taxon>Metazoa</taxon>
        <taxon>Ecdysozoa</taxon>
        <taxon>Arthropoda</taxon>
        <taxon>Chelicerata</taxon>
        <taxon>Arachnida</taxon>
        <taxon>Araneae</taxon>
        <taxon>Araneomorphae</taxon>
        <taxon>Entelegynae</taxon>
        <taxon>Araneoidea</taxon>
        <taxon>Araneidae</taxon>
        <taxon>Araneus</taxon>
    </lineage>
</organism>
<evidence type="ECO:0008006" key="3">
    <source>
        <dbReference type="Google" id="ProtNLM"/>
    </source>
</evidence>
<dbReference type="AlphaFoldDB" id="A0A4Y2B0J4"/>
<protein>
    <recommendedName>
        <fullName evidence="3">Histone-lysine N-methyltransferase SETMAR</fullName>
    </recommendedName>
</protein>
<proteinExistence type="predicted"/>